<dbReference type="AlphaFoldDB" id="A0A8S9SZD3"/>
<evidence type="ECO:0008006" key="3">
    <source>
        <dbReference type="Google" id="ProtNLM"/>
    </source>
</evidence>
<proteinExistence type="predicted"/>
<organism evidence="1 2">
    <name type="scientific">Tolypothrix bouteillei VB521301</name>
    <dbReference type="NCBI Taxonomy" id="1479485"/>
    <lineage>
        <taxon>Bacteria</taxon>
        <taxon>Bacillati</taxon>
        <taxon>Cyanobacteriota</taxon>
        <taxon>Cyanophyceae</taxon>
        <taxon>Nostocales</taxon>
        <taxon>Tolypothrichaceae</taxon>
        <taxon>Tolypothrix</taxon>
    </lineage>
</organism>
<dbReference type="Gene3D" id="1.25.10.10">
    <property type="entry name" value="Leucine-rich Repeat Variant"/>
    <property type="match status" value="1"/>
</dbReference>
<reference evidence="1" key="2">
    <citation type="submission" date="2019-11" db="EMBL/GenBank/DDBJ databases">
        <title>Improved Assembly of Tolypothrix boutellei genome.</title>
        <authorList>
            <person name="Sarangi A.N."/>
            <person name="Mukherjee M."/>
            <person name="Ghosh S."/>
            <person name="Singh D."/>
            <person name="Das A."/>
            <person name="Kant S."/>
            <person name="Prusty A."/>
            <person name="Tripathy S."/>
        </authorList>
    </citation>
    <scope>NUCLEOTIDE SEQUENCE</scope>
    <source>
        <strain evidence="1">VB521301</strain>
    </source>
</reference>
<protein>
    <recommendedName>
        <fullName evidence="3">HEAT repeat domain-containing protein</fullName>
    </recommendedName>
</protein>
<sequence length="162" mass="18544">MESVEKDKRSTNEIIQTALTTESEDIYWHLVHILRIRGGDREFTAASKLCESQNSKERTLGVRILAQLGTTQKQFRILERGDILLKLLSQEEKDSNVLTAIGYAFGHLQDTRGILPLINLKNHADSICHKLRLQGGCQGDFRRCLKEKLLGASLFFWEWCDN</sequence>
<dbReference type="InterPro" id="IPR011989">
    <property type="entry name" value="ARM-like"/>
</dbReference>
<keyword evidence="2" id="KW-1185">Reference proteome</keyword>
<dbReference type="Proteomes" id="UP000029738">
    <property type="component" value="Unassembled WGS sequence"/>
</dbReference>
<reference evidence="1" key="1">
    <citation type="journal article" date="2015" name="Genome Announc.">
        <title>Draft Genome Sequence of Tolypothrix boutellei Strain VB521301.</title>
        <authorList>
            <person name="Chandrababunaidu M.M."/>
            <person name="Singh D."/>
            <person name="Sen D."/>
            <person name="Bhan S."/>
            <person name="Das S."/>
            <person name="Gupta A."/>
            <person name="Adhikary S.P."/>
            <person name="Tripathy S."/>
        </authorList>
    </citation>
    <scope>NUCLEOTIDE SEQUENCE</scope>
    <source>
        <strain evidence="1">VB521301</strain>
    </source>
</reference>
<dbReference type="EMBL" id="JHEG04000001">
    <property type="protein sequence ID" value="KAF3884774.1"/>
    <property type="molecule type" value="Genomic_DNA"/>
</dbReference>
<comment type="caution">
    <text evidence="1">The sequence shown here is derived from an EMBL/GenBank/DDBJ whole genome shotgun (WGS) entry which is preliminary data.</text>
</comment>
<dbReference type="RefSeq" id="WP_137986234.1">
    <property type="nucleotide sequence ID" value="NZ_JHEG04000001.1"/>
</dbReference>
<gene>
    <name evidence="1" type="ORF">DA73_0400004355</name>
</gene>
<name>A0A8S9SZD3_9CYAN</name>
<evidence type="ECO:0000313" key="1">
    <source>
        <dbReference type="EMBL" id="KAF3884774.1"/>
    </source>
</evidence>
<evidence type="ECO:0000313" key="2">
    <source>
        <dbReference type="Proteomes" id="UP000029738"/>
    </source>
</evidence>
<dbReference type="OrthoDB" id="278248at2"/>
<accession>A0A8S9SZD3</accession>